<protein>
    <submittedName>
        <fullName evidence="2">Uncharacterized protein</fullName>
    </submittedName>
</protein>
<comment type="caution">
    <text evidence="2">The sequence shown here is derived from an EMBL/GenBank/DDBJ whole genome shotgun (WGS) entry which is preliminary data.</text>
</comment>
<dbReference type="InterPro" id="IPR051619">
    <property type="entry name" value="TypeII_TA_RNase_PINc/VapC"/>
</dbReference>
<dbReference type="InterPro" id="IPR044153">
    <property type="entry name" value="PIN_Pae0151-like"/>
</dbReference>
<sequence>FIIEDYSDEATKTINAHIKGYLSLSAPSLMVYELGNVFWKHPQISSEKAYTYIKKFLDLQIKLVDIWFDTKLLKNVCHTSEIRNVTFYDASYLTLAEQNRTKLITADETLHKKAQNITVLLKEFKV</sequence>
<dbReference type="PANTHER" id="PTHR35901">
    <property type="entry name" value="RIBONUCLEASE VAPC3"/>
    <property type="match status" value="1"/>
</dbReference>
<keyword evidence="1" id="KW-0460">Magnesium</keyword>
<proteinExistence type="predicted"/>
<accession>X1M2J9</accession>
<organism evidence="2">
    <name type="scientific">marine sediment metagenome</name>
    <dbReference type="NCBI Taxonomy" id="412755"/>
    <lineage>
        <taxon>unclassified sequences</taxon>
        <taxon>metagenomes</taxon>
        <taxon>ecological metagenomes</taxon>
    </lineage>
</organism>
<dbReference type="EMBL" id="BARV01020282">
    <property type="protein sequence ID" value="GAI25563.1"/>
    <property type="molecule type" value="Genomic_DNA"/>
</dbReference>
<dbReference type="CDD" id="cd09873">
    <property type="entry name" value="PIN_Pae0151-like"/>
    <property type="match status" value="1"/>
</dbReference>
<dbReference type="AlphaFoldDB" id="X1M2J9"/>
<evidence type="ECO:0000313" key="2">
    <source>
        <dbReference type="EMBL" id="GAI25563.1"/>
    </source>
</evidence>
<dbReference type="Gene3D" id="3.40.50.1010">
    <property type="entry name" value="5'-nuclease"/>
    <property type="match status" value="1"/>
</dbReference>
<dbReference type="InterPro" id="IPR029060">
    <property type="entry name" value="PIN-like_dom_sf"/>
</dbReference>
<name>X1M2J9_9ZZZZ</name>
<feature type="non-terminal residue" evidence="2">
    <location>
        <position position="1"/>
    </location>
</feature>
<reference evidence="2" key="1">
    <citation type="journal article" date="2014" name="Front. Microbiol.">
        <title>High frequency of phylogenetically diverse reductive dehalogenase-homologous genes in deep subseafloor sedimentary metagenomes.</title>
        <authorList>
            <person name="Kawai M."/>
            <person name="Futagami T."/>
            <person name="Toyoda A."/>
            <person name="Takaki Y."/>
            <person name="Nishi S."/>
            <person name="Hori S."/>
            <person name="Arai W."/>
            <person name="Tsubouchi T."/>
            <person name="Morono Y."/>
            <person name="Uchiyama I."/>
            <person name="Ito T."/>
            <person name="Fujiyama A."/>
            <person name="Inagaki F."/>
            <person name="Takami H."/>
        </authorList>
    </citation>
    <scope>NUCLEOTIDE SEQUENCE</scope>
    <source>
        <strain evidence="2">Expedition CK06-06</strain>
    </source>
</reference>
<dbReference type="SUPFAM" id="SSF88723">
    <property type="entry name" value="PIN domain-like"/>
    <property type="match status" value="1"/>
</dbReference>
<gene>
    <name evidence="2" type="ORF">S06H3_33888</name>
</gene>
<dbReference type="PANTHER" id="PTHR35901:SF1">
    <property type="entry name" value="EXONUCLEASE VAPC9"/>
    <property type="match status" value="1"/>
</dbReference>
<evidence type="ECO:0000256" key="1">
    <source>
        <dbReference type="ARBA" id="ARBA00022842"/>
    </source>
</evidence>